<dbReference type="Proteomes" id="UP000273641">
    <property type="component" value="Unassembled WGS sequence"/>
</dbReference>
<protein>
    <submittedName>
        <fullName evidence="1">Uncharacterized protein</fullName>
    </submittedName>
</protein>
<dbReference type="EMBL" id="RQNR01000004">
    <property type="protein sequence ID" value="RQN24200.1"/>
    <property type="molecule type" value="Genomic_DNA"/>
</dbReference>
<dbReference type="RefSeq" id="WP_124231009.1">
    <property type="nucleotide sequence ID" value="NZ_JASNJJ010000005.1"/>
</dbReference>
<accession>A0AAE8FRL0</accession>
<comment type="caution">
    <text evidence="1">The sequence shown here is derived from an EMBL/GenBank/DDBJ whole genome shotgun (WGS) entry which is preliminary data.</text>
</comment>
<organism evidence="1 2">
    <name type="scientific">Clostridium perfringens</name>
    <dbReference type="NCBI Taxonomy" id="1502"/>
    <lineage>
        <taxon>Bacteria</taxon>
        <taxon>Bacillati</taxon>
        <taxon>Bacillota</taxon>
        <taxon>Clostridia</taxon>
        <taxon>Eubacteriales</taxon>
        <taxon>Clostridiaceae</taxon>
        <taxon>Clostridium</taxon>
    </lineage>
</organism>
<sequence>MEITISYKNVTYPNNHIIAKLSNLIYNNIKILKLISNIYILGENQKEKFLEEPDKYRAFLEQVIKSGIVSGHIRKEEANEFLELWFSISDENLGHVLEQLIAKLGPYNRNMCEYDKSMETKVFETNQENDFDVVFFDKKFSEGYNYGTNIKIKDYNEFHECKKNVCTFIPFKIDMRVKSNVKRKLDFIKNTYDLKKSGKYYIPTFYPIVYSQRDFLRDYSDGKFSFIEILSVDDLYLRYSS</sequence>
<evidence type="ECO:0000313" key="1">
    <source>
        <dbReference type="EMBL" id="RQN24200.1"/>
    </source>
</evidence>
<name>A0AAE8FRL0_CLOPF</name>
<gene>
    <name evidence="1" type="ORF">EHZ11_09365</name>
</gene>
<dbReference type="AlphaFoldDB" id="A0AAE8FRL0"/>
<evidence type="ECO:0000313" key="2">
    <source>
        <dbReference type="Proteomes" id="UP000273641"/>
    </source>
</evidence>
<reference evidence="1 2" key="1">
    <citation type="submission" date="2018-11" db="EMBL/GenBank/DDBJ databases">
        <title>Draft genome sequences of potential pathogenic Clostridium perfringens from environmental surface water in the North West Province, South Africa.</title>
        <authorList>
            <person name="Fourie J.C.J."/>
            <person name="Sanko T.J."/>
            <person name="Bezuidenhout C."/>
            <person name="Mienie C."/>
            <person name="Adeleke R."/>
        </authorList>
    </citation>
    <scope>NUCLEOTIDE SEQUENCE [LARGE SCALE GENOMIC DNA]</scope>
    <source>
        <strain evidence="1 2">SC4-C13</strain>
    </source>
</reference>
<proteinExistence type="predicted"/>